<organism evidence="2">
    <name type="scientific">Grammatophora oceanica</name>
    <dbReference type="NCBI Taxonomy" id="210454"/>
    <lineage>
        <taxon>Eukaryota</taxon>
        <taxon>Sar</taxon>
        <taxon>Stramenopiles</taxon>
        <taxon>Ochrophyta</taxon>
        <taxon>Bacillariophyta</taxon>
        <taxon>Fragilariophyceae</taxon>
        <taxon>Fragilariophycidae</taxon>
        <taxon>Rhabdonematales</taxon>
        <taxon>Grammatophoraceae</taxon>
        <taxon>Grammatophora</taxon>
    </lineage>
</organism>
<name>A0A7S1Y555_9STRA</name>
<dbReference type="AlphaFoldDB" id="A0A7S1Y555"/>
<evidence type="ECO:0000313" key="2">
    <source>
        <dbReference type="EMBL" id="CAD9278111.1"/>
    </source>
</evidence>
<dbReference type="EMBL" id="HBGK01013573">
    <property type="protein sequence ID" value="CAD9278111.1"/>
    <property type="molecule type" value="Transcribed_RNA"/>
</dbReference>
<sequence>MGFLSGVQNAATKAKLQGEIALVDREMTVRKKEFGIELYDLIAAQSKKNSMNIISTPSIFKGVEQQIKEPLEKVRADMAVLEGDLAAKENEAMLLEVKREKTKPAYTAADKAKGVGTWMSNTGSEAKLQYQVTMAKREIKIRKEQFGLEIWDIIAEDLSITTVLQTETKKGGLKAVTGALGGIGKGVTSGITSGLGKLSKDEQLIKECVDKARKDVDFLDSKKRRKLREIESLGADTKV</sequence>
<reference evidence="2" key="1">
    <citation type="submission" date="2021-01" db="EMBL/GenBank/DDBJ databases">
        <authorList>
            <person name="Corre E."/>
            <person name="Pelletier E."/>
            <person name="Niang G."/>
            <person name="Scheremetjew M."/>
            <person name="Finn R."/>
            <person name="Kale V."/>
            <person name="Holt S."/>
            <person name="Cochrane G."/>
            <person name="Meng A."/>
            <person name="Brown T."/>
            <person name="Cohen L."/>
        </authorList>
    </citation>
    <scope>NUCLEOTIDE SEQUENCE</scope>
    <source>
        <strain evidence="2">CCMP 410</strain>
    </source>
</reference>
<feature type="coiled-coil region" evidence="1">
    <location>
        <begin position="71"/>
        <end position="98"/>
    </location>
</feature>
<keyword evidence="1" id="KW-0175">Coiled coil</keyword>
<gene>
    <name evidence="2" type="ORF">GOCE00092_LOCUS7020</name>
</gene>
<protein>
    <submittedName>
        <fullName evidence="2">Uncharacterized protein</fullName>
    </submittedName>
</protein>
<accession>A0A7S1Y555</accession>
<proteinExistence type="predicted"/>
<evidence type="ECO:0000256" key="1">
    <source>
        <dbReference type="SAM" id="Coils"/>
    </source>
</evidence>